<evidence type="ECO:0000256" key="4">
    <source>
        <dbReference type="ARBA" id="ARBA00023015"/>
    </source>
</evidence>
<evidence type="ECO:0000313" key="8">
    <source>
        <dbReference type="EMBL" id="VAW58801.1"/>
    </source>
</evidence>
<evidence type="ECO:0000256" key="3">
    <source>
        <dbReference type="ARBA" id="ARBA00022737"/>
    </source>
</evidence>
<keyword evidence="8" id="KW-0132">Cell division</keyword>
<feature type="domain" description="SpoVT-AbrB" evidence="7">
    <location>
        <begin position="81"/>
        <end position="124"/>
    </location>
</feature>
<keyword evidence="8" id="KW-0131">Cell cycle</keyword>
<evidence type="ECO:0000256" key="5">
    <source>
        <dbReference type="ARBA" id="ARBA00023125"/>
    </source>
</evidence>
<dbReference type="GO" id="GO:0051301">
    <property type="term" value="P:cell division"/>
    <property type="evidence" value="ECO:0007669"/>
    <property type="project" value="UniProtKB-KW"/>
</dbReference>
<keyword evidence="6" id="KW-0804">Transcription</keyword>
<dbReference type="Gene3D" id="3.40.1550.20">
    <property type="entry name" value="Transcriptional regulator MraZ domain"/>
    <property type="match status" value="1"/>
</dbReference>
<keyword evidence="4" id="KW-0805">Transcription regulation</keyword>
<accession>A0A3B0WTS2</accession>
<evidence type="ECO:0000256" key="1">
    <source>
        <dbReference type="ARBA" id="ARBA00013860"/>
    </source>
</evidence>
<evidence type="ECO:0000256" key="2">
    <source>
        <dbReference type="ARBA" id="ARBA00022490"/>
    </source>
</evidence>
<dbReference type="CDD" id="cd16321">
    <property type="entry name" value="MraZ_C"/>
    <property type="match status" value="1"/>
</dbReference>
<dbReference type="PANTHER" id="PTHR34701">
    <property type="entry name" value="TRANSCRIPTIONAL REGULATOR MRAZ"/>
    <property type="match status" value="1"/>
</dbReference>
<gene>
    <name evidence="8" type="ORF">MNBD_GAMMA11-2718</name>
</gene>
<dbReference type="Pfam" id="PF02381">
    <property type="entry name" value="MraZ"/>
    <property type="match status" value="2"/>
</dbReference>
<dbReference type="AlphaFoldDB" id="A0A3B0WTS2"/>
<dbReference type="NCBIfam" id="TIGR00242">
    <property type="entry name" value="division/cell wall cluster transcriptional repressor MraZ"/>
    <property type="match status" value="1"/>
</dbReference>
<name>A0A3B0WTS2_9ZZZZ</name>
<dbReference type="PANTHER" id="PTHR34701:SF1">
    <property type="entry name" value="TRANSCRIPTIONAL REGULATOR MRAZ"/>
    <property type="match status" value="1"/>
</dbReference>
<protein>
    <recommendedName>
        <fullName evidence="1">Transcriptional regulator MraZ</fullName>
    </recommendedName>
</protein>
<organism evidence="8">
    <name type="scientific">hydrothermal vent metagenome</name>
    <dbReference type="NCBI Taxonomy" id="652676"/>
    <lineage>
        <taxon>unclassified sequences</taxon>
        <taxon>metagenomes</taxon>
        <taxon>ecological metagenomes</taxon>
    </lineage>
</organism>
<evidence type="ECO:0000259" key="7">
    <source>
        <dbReference type="PROSITE" id="PS51740"/>
    </source>
</evidence>
<dbReference type="PROSITE" id="PS51740">
    <property type="entry name" value="SPOVT_ABRB"/>
    <property type="match status" value="2"/>
</dbReference>
<reference evidence="8" key="1">
    <citation type="submission" date="2018-06" db="EMBL/GenBank/DDBJ databases">
        <authorList>
            <person name="Zhirakovskaya E."/>
        </authorList>
    </citation>
    <scope>NUCLEOTIDE SEQUENCE</scope>
</reference>
<keyword evidence="5" id="KW-0238">DNA-binding</keyword>
<keyword evidence="3" id="KW-0677">Repeat</keyword>
<dbReference type="InterPro" id="IPR007159">
    <property type="entry name" value="SpoVT-AbrB_dom"/>
</dbReference>
<dbReference type="HAMAP" id="MF_01008">
    <property type="entry name" value="MraZ"/>
    <property type="match status" value="1"/>
</dbReference>
<feature type="domain" description="SpoVT-AbrB" evidence="7">
    <location>
        <begin position="6"/>
        <end position="52"/>
    </location>
</feature>
<dbReference type="InterPro" id="IPR038619">
    <property type="entry name" value="MraZ_sf"/>
</dbReference>
<evidence type="ECO:0000256" key="6">
    <source>
        <dbReference type="ARBA" id="ARBA00023163"/>
    </source>
</evidence>
<dbReference type="InterPro" id="IPR037914">
    <property type="entry name" value="SpoVT-AbrB_sf"/>
</dbReference>
<dbReference type="EMBL" id="UOFG01000049">
    <property type="protein sequence ID" value="VAW58801.1"/>
    <property type="molecule type" value="Genomic_DNA"/>
</dbReference>
<dbReference type="CDD" id="cd16320">
    <property type="entry name" value="MraZ_N"/>
    <property type="match status" value="1"/>
</dbReference>
<dbReference type="GO" id="GO:0003700">
    <property type="term" value="F:DNA-binding transcription factor activity"/>
    <property type="evidence" value="ECO:0007669"/>
    <property type="project" value="InterPro"/>
</dbReference>
<proteinExistence type="inferred from homology"/>
<dbReference type="GO" id="GO:2000143">
    <property type="term" value="P:negative regulation of DNA-templated transcription initiation"/>
    <property type="evidence" value="ECO:0007669"/>
    <property type="project" value="TreeGrafter"/>
</dbReference>
<dbReference type="InterPro" id="IPR003444">
    <property type="entry name" value="MraZ"/>
</dbReference>
<dbReference type="InterPro" id="IPR035644">
    <property type="entry name" value="MraZ_C"/>
</dbReference>
<sequence length="152" mass="17387">MIFRGINNLTLDAKGRMAIPSRYRDRLLESCGGRLIVTVDRDKCLLVYPQHEWEVIEAQLAALPSLNKQSRLLQRLLIGHATEAELDSQGRILLPTMLRDYAGLDKKCVLIGQGKKFEIWDEQLWEQNQKIWLDEAENDTGELPDALESLSL</sequence>
<dbReference type="InterPro" id="IPR020603">
    <property type="entry name" value="MraZ_dom"/>
</dbReference>
<dbReference type="SUPFAM" id="SSF89447">
    <property type="entry name" value="AbrB/MazE/MraZ-like"/>
    <property type="match status" value="1"/>
</dbReference>
<dbReference type="GO" id="GO:0000976">
    <property type="term" value="F:transcription cis-regulatory region binding"/>
    <property type="evidence" value="ECO:0007669"/>
    <property type="project" value="TreeGrafter"/>
</dbReference>
<dbReference type="InterPro" id="IPR035642">
    <property type="entry name" value="MraZ_N"/>
</dbReference>
<keyword evidence="2" id="KW-0963">Cytoplasm</keyword>